<feature type="compositionally biased region" description="Low complexity" evidence="1">
    <location>
        <begin position="223"/>
        <end position="232"/>
    </location>
</feature>
<name>A0ABP0GT41_CLALP</name>
<proteinExistence type="predicted"/>
<keyword evidence="3" id="KW-1185">Reference proteome</keyword>
<protein>
    <submittedName>
        <fullName evidence="2">Uncharacterized protein</fullName>
    </submittedName>
</protein>
<accession>A0ABP0GT41</accession>
<feature type="compositionally biased region" description="Polar residues" evidence="1">
    <location>
        <begin position="241"/>
        <end position="250"/>
    </location>
</feature>
<dbReference type="Proteomes" id="UP001642483">
    <property type="component" value="Unassembled WGS sequence"/>
</dbReference>
<evidence type="ECO:0000256" key="1">
    <source>
        <dbReference type="SAM" id="MobiDB-lite"/>
    </source>
</evidence>
<gene>
    <name evidence="2" type="ORF">CVLEPA_LOCUS27284</name>
</gene>
<sequence length="294" mass="32801">MMKTADVTRRDLLQRKSPIKVRMRSGKWNQGSGEKWKRSTQTVVKLKIAEDLFLWDRTVTPDDPRLNEAVEAMTRIRDNTGFDPSLVKDKVVAAKMTRDLNIGLIKFKQIEVAKERTEAFLDRGIDAEKVNLYRRLNALSKNSSSTLPHQTKPGSECSKSKDIPADRIHNAHLRMCTSLQNLDRYVSNLESSGGLLPPMSLHGVGDERLNSLSLAAWHSSQRSSSLPAISSSRPMREKELPQTNPSSNGSIKIFEIPASRRWSNAGCHESAIATPLRKLSCSAKPVLGEKSASR</sequence>
<feature type="region of interest" description="Disordered" evidence="1">
    <location>
        <begin position="142"/>
        <end position="162"/>
    </location>
</feature>
<dbReference type="EMBL" id="CAWYQH010000141">
    <property type="protein sequence ID" value="CAK8694009.1"/>
    <property type="molecule type" value="Genomic_DNA"/>
</dbReference>
<organism evidence="2 3">
    <name type="scientific">Clavelina lepadiformis</name>
    <name type="common">Light-bulb sea squirt</name>
    <name type="synonym">Ascidia lepadiformis</name>
    <dbReference type="NCBI Taxonomy" id="159417"/>
    <lineage>
        <taxon>Eukaryota</taxon>
        <taxon>Metazoa</taxon>
        <taxon>Chordata</taxon>
        <taxon>Tunicata</taxon>
        <taxon>Ascidiacea</taxon>
        <taxon>Aplousobranchia</taxon>
        <taxon>Clavelinidae</taxon>
        <taxon>Clavelina</taxon>
    </lineage>
</organism>
<evidence type="ECO:0000313" key="2">
    <source>
        <dbReference type="EMBL" id="CAK8694009.1"/>
    </source>
</evidence>
<comment type="caution">
    <text evidence="2">The sequence shown here is derived from an EMBL/GenBank/DDBJ whole genome shotgun (WGS) entry which is preliminary data.</text>
</comment>
<reference evidence="2 3" key="1">
    <citation type="submission" date="2024-02" db="EMBL/GenBank/DDBJ databases">
        <authorList>
            <person name="Daric V."/>
            <person name="Darras S."/>
        </authorList>
    </citation>
    <scope>NUCLEOTIDE SEQUENCE [LARGE SCALE GENOMIC DNA]</scope>
</reference>
<feature type="region of interest" description="Disordered" evidence="1">
    <location>
        <begin position="223"/>
        <end position="250"/>
    </location>
</feature>
<feature type="compositionally biased region" description="Polar residues" evidence="1">
    <location>
        <begin position="142"/>
        <end position="153"/>
    </location>
</feature>
<evidence type="ECO:0000313" key="3">
    <source>
        <dbReference type="Proteomes" id="UP001642483"/>
    </source>
</evidence>